<feature type="signal peptide" evidence="1">
    <location>
        <begin position="1"/>
        <end position="19"/>
    </location>
</feature>
<feature type="chain" id="PRO_5035452073" evidence="1">
    <location>
        <begin position="20"/>
        <end position="64"/>
    </location>
</feature>
<organism evidence="2 3">
    <name type="scientific">Rhamnella rubrinervis</name>
    <dbReference type="NCBI Taxonomy" id="2594499"/>
    <lineage>
        <taxon>Eukaryota</taxon>
        <taxon>Viridiplantae</taxon>
        <taxon>Streptophyta</taxon>
        <taxon>Embryophyta</taxon>
        <taxon>Tracheophyta</taxon>
        <taxon>Spermatophyta</taxon>
        <taxon>Magnoliopsida</taxon>
        <taxon>eudicotyledons</taxon>
        <taxon>Gunneridae</taxon>
        <taxon>Pentapetalae</taxon>
        <taxon>rosids</taxon>
        <taxon>fabids</taxon>
        <taxon>Rosales</taxon>
        <taxon>Rhamnaceae</taxon>
        <taxon>rhamnoid group</taxon>
        <taxon>Rhamneae</taxon>
        <taxon>Rhamnella</taxon>
    </lineage>
</organism>
<keyword evidence="1" id="KW-0732">Signal</keyword>
<gene>
    <name evidence="2" type="ORF">FNV43_RR19866</name>
</gene>
<dbReference type="Proteomes" id="UP000796880">
    <property type="component" value="Unassembled WGS sequence"/>
</dbReference>
<sequence>MFAINLLLFSLCAINGDSAAVDETINSNPLLQDIDFPLFNVVEAKCVGSRIHTLLKKLVRSLLF</sequence>
<evidence type="ECO:0000313" key="3">
    <source>
        <dbReference type="Proteomes" id="UP000796880"/>
    </source>
</evidence>
<protein>
    <submittedName>
        <fullName evidence="2">Uncharacterized protein</fullName>
    </submittedName>
</protein>
<accession>A0A8K0GU28</accession>
<proteinExistence type="predicted"/>
<dbReference type="AlphaFoldDB" id="A0A8K0GU28"/>
<evidence type="ECO:0000313" key="2">
    <source>
        <dbReference type="EMBL" id="KAF3437113.1"/>
    </source>
</evidence>
<evidence type="ECO:0000256" key="1">
    <source>
        <dbReference type="SAM" id="SignalP"/>
    </source>
</evidence>
<reference evidence="2" key="1">
    <citation type="submission" date="2020-03" db="EMBL/GenBank/DDBJ databases">
        <title>A high-quality chromosome-level genome assembly of a woody plant with both climbing and erect habits, Rhamnella rubrinervis.</title>
        <authorList>
            <person name="Lu Z."/>
            <person name="Yang Y."/>
            <person name="Zhu X."/>
            <person name="Sun Y."/>
        </authorList>
    </citation>
    <scope>NUCLEOTIDE SEQUENCE</scope>
    <source>
        <strain evidence="2">BYM</strain>
        <tissue evidence="2">Leaf</tissue>
    </source>
</reference>
<name>A0A8K0GU28_9ROSA</name>
<comment type="caution">
    <text evidence="2">The sequence shown here is derived from an EMBL/GenBank/DDBJ whole genome shotgun (WGS) entry which is preliminary data.</text>
</comment>
<dbReference type="EMBL" id="VOIH02000009">
    <property type="protein sequence ID" value="KAF3437113.1"/>
    <property type="molecule type" value="Genomic_DNA"/>
</dbReference>
<keyword evidence="3" id="KW-1185">Reference proteome</keyword>